<evidence type="ECO:0000259" key="3">
    <source>
        <dbReference type="PROSITE" id="PS51387"/>
    </source>
</evidence>
<organism evidence="4 5">
    <name type="scientific">Neocucurbitaria cava</name>
    <dbReference type="NCBI Taxonomy" id="798079"/>
    <lineage>
        <taxon>Eukaryota</taxon>
        <taxon>Fungi</taxon>
        <taxon>Dikarya</taxon>
        <taxon>Ascomycota</taxon>
        <taxon>Pezizomycotina</taxon>
        <taxon>Dothideomycetes</taxon>
        <taxon>Pleosporomycetidae</taxon>
        <taxon>Pleosporales</taxon>
        <taxon>Pleosporineae</taxon>
        <taxon>Cucurbitariaceae</taxon>
        <taxon>Neocucurbitaria</taxon>
    </lineage>
</organism>
<evidence type="ECO:0000256" key="1">
    <source>
        <dbReference type="ARBA" id="ARBA00005466"/>
    </source>
</evidence>
<dbReference type="InterPro" id="IPR016169">
    <property type="entry name" value="FAD-bd_PCMH_sub2"/>
</dbReference>
<dbReference type="PANTHER" id="PTHR13878">
    <property type="entry name" value="GULONOLACTONE OXIDASE"/>
    <property type="match status" value="1"/>
</dbReference>
<gene>
    <name evidence="4" type="ORF">N0V83_009103</name>
</gene>
<keyword evidence="5" id="KW-1185">Reference proteome</keyword>
<accession>A0A9W8Y2R6</accession>
<sequence length="518" mass="55637">MSQWASGDTCIPTSQPNTTCTQGGYPTYVVKATSIRHIQLAVNFARTNNIRLVIKNSGHDFNGKSIGGYSLSVWTHNLKDMVYHANYTSPTGSYTGRAVAYAAGVAAFEGSMLMRKNNMSFIIAGGSTVGIAGGFLQGGGHSSYTSYLGLAADQVLAITAVTADGRVVEAHEGQNEDLFWAFRGGGGGTYGIITSVVVKAFPNIPLASGSIRFSTKPLRGTNSTAISPETFWAGMKAYWEFGPAICDAGGLGYNFIYPESTPTGLTFTVSISLPHKTLAEYRSFVRPLLQKLNDLGIATPMPTLKCSFAPSSLDANSSPPPLFRRALGEITGHTLIASRLFPRSSFSTPSSLQATHLAIRHLVEDGDLTFHGMSYSPTLAVAGNPSNAVNPAFRTTVLHAQGFENNAHWDGKAPVLTKEALTKRHDRLQGYMQVWRDVSAVGGGSYINEGDAQDWAWKEAFFGSNYERLASVKAKWDPEGVFWAVGTVGSDMWEVRDLDGGKREGIVTQDGRLCRVGG</sequence>
<dbReference type="Gene3D" id="3.30.465.10">
    <property type="match status" value="2"/>
</dbReference>
<keyword evidence="2" id="KW-0560">Oxidoreductase</keyword>
<proteinExistence type="inferred from homology"/>
<dbReference type="OrthoDB" id="415825at2759"/>
<name>A0A9W8Y2R6_9PLEO</name>
<dbReference type="Pfam" id="PF08031">
    <property type="entry name" value="BBE"/>
    <property type="match status" value="1"/>
</dbReference>
<dbReference type="Pfam" id="PF01565">
    <property type="entry name" value="FAD_binding_4"/>
    <property type="match status" value="1"/>
</dbReference>
<dbReference type="GO" id="GO:0071949">
    <property type="term" value="F:FAD binding"/>
    <property type="evidence" value="ECO:0007669"/>
    <property type="project" value="InterPro"/>
</dbReference>
<dbReference type="InterPro" id="IPR006094">
    <property type="entry name" value="Oxid_FAD_bind_N"/>
</dbReference>
<dbReference type="EMBL" id="JAPEUY010000017">
    <property type="protein sequence ID" value="KAJ4364508.1"/>
    <property type="molecule type" value="Genomic_DNA"/>
</dbReference>
<evidence type="ECO:0000313" key="5">
    <source>
        <dbReference type="Proteomes" id="UP001140560"/>
    </source>
</evidence>
<dbReference type="PROSITE" id="PS51387">
    <property type="entry name" value="FAD_PCMH"/>
    <property type="match status" value="1"/>
</dbReference>
<dbReference type="SUPFAM" id="SSF56176">
    <property type="entry name" value="FAD-binding/transporter-associated domain-like"/>
    <property type="match status" value="1"/>
</dbReference>
<dbReference type="AlphaFoldDB" id="A0A9W8Y2R6"/>
<reference evidence="4" key="1">
    <citation type="submission" date="2022-10" db="EMBL/GenBank/DDBJ databases">
        <title>Tapping the CABI collections for fungal endophytes: first genome assemblies for Collariella, Neodidymelliopsis, Ascochyta clinopodiicola, Didymella pomorum, Didymosphaeria variabile, Neocosmospora piperis and Neocucurbitaria cava.</title>
        <authorList>
            <person name="Hill R."/>
        </authorList>
    </citation>
    <scope>NUCLEOTIDE SEQUENCE</scope>
    <source>
        <strain evidence="4">IMI 356814</strain>
    </source>
</reference>
<evidence type="ECO:0000313" key="4">
    <source>
        <dbReference type="EMBL" id="KAJ4364508.1"/>
    </source>
</evidence>
<feature type="domain" description="FAD-binding PCMH-type" evidence="3">
    <location>
        <begin position="22"/>
        <end position="203"/>
    </location>
</feature>
<dbReference type="GO" id="GO:0016491">
    <property type="term" value="F:oxidoreductase activity"/>
    <property type="evidence" value="ECO:0007669"/>
    <property type="project" value="UniProtKB-KW"/>
</dbReference>
<comment type="similarity">
    <text evidence="1">Belongs to the oxygen-dependent FAD-linked oxidoreductase family.</text>
</comment>
<dbReference type="Proteomes" id="UP001140560">
    <property type="component" value="Unassembled WGS sequence"/>
</dbReference>
<dbReference type="InterPro" id="IPR012951">
    <property type="entry name" value="BBE"/>
</dbReference>
<dbReference type="InterPro" id="IPR036318">
    <property type="entry name" value="FAD-bd_PCMH-like_sf"/>
</dbReference>
<dbReference type="InterPro" id="IPR050432">
    <property type="entry name" value="FAD-linked_Oxidoreductases_BP"/>
</dbReference>
<protein>
    <recommendedName>
        <fullName evidence="3">FAD-binding PCMH-type domain-containing protein</fullName>
    </recommendedName>
</protein>
<evidence type="ECO:0000256" key="2">
    <source>
        <dbReference type="ARBA" id="ARBA00023002"/>
    </source>
</evidence>
<dbReference type="PANTHER" id="PTHR13878:SF91">
    <property type="entry name" value="FAD BINDING DOMAIN PROTEIN (AFU_ORTHOLOGUE AFUA_6G12070)-RELATED"/>
    <property type="match status" value="1"/>
</dbReference>
<dbReference type="InterPro" id="IPR016166">
    <property type="entry name" value="FAD-bd_PCMH"/>
</dbReference>
<comment type="caution">
    <text evidence="4">The sequence shown here is derived from an EMBL/GenBank/DDBJ whole genome shotgun (WGS) entry which is preliminary data.</text>
</comment>